<evidence type="ECO:0000313" key="2">
    <source>
        <dbReference type="Proteomes" id="UP000199207"/>
    </source>
</evidence>
<dbReference type="STRING" id="910347.SAMN05421773_12261"/>
<dbReference type="OrthoDB" id="3311584at2"/>
<dbReference type="Proteomes" id="UP000199207">
    <property type="component" value="Unassembled WGS sequence"/>
</dbReference>
<reference evidence="1 2" key="1">
    <citation type="submission" date="2016-10" db="EMBL/GenBank/DDBJ databases">
        <authorList>
            <person name="de Groot N.N."/>
        </authorList>
    </citation>
    <scope>NUCLEOTIDE SEQUENCE [LARGE SCALE GENOMIC DNA]</scope>
    <source>
        <strain evidence="1 2">CGMCC 4.5739</strain>
    </source>
</reference>
<dbReference type="PANTHER" id="PTHR47691">
    <property type="entry name" value="REGULATOR-RELATED"/>
    <property type="match status" value="1"/>
</dbReference>
<dbReference type="RefSeq" id="WP_139238455.1">
    <property type="nucleotide sequence ID" value="NZ_FOLM01000022.1"/>
</dbReference>
<evidence type="ECO:0000313" key="1">
    <source>
        <dbReference type="EMBL" id="SFD65138.1"/>
    </source>
</evidence>
<name>A0A1I1U6E9_9ACTN</name>
<dbReference type="InterPro" id="IPR027417">
    <property type="entry name" value="P-loop_NTPase"/>
</dbReference>
<dbReference type="PRINTS" id="PR00364">
    <property type="entry name" value="DISEASERSIST"/>
</dbReference>
<dbReference type="Gene3D" id="3.40.50.300">
    <property type="entry name" value="P-loop containing nucleotide triphosphate hydrolases"/>
    <property type="match status" value="1"/>
</dbReference>
<dbReference type="EMBL" id="FOLM01000022">
    <property type="protein sequence ID" value="SFD65138.1"/>
    <property type="molecule type" value="Genomic_DNA"/>
</dbReference>
<dbReference type="InterPro" id="IPR011990">
    <property type="entry name" value="TPR-like_helical_dom_sf"/>
</dbReference>
<sequence length="714" mass="76519">MNNAFSNSMAGTVVQAHAVHGGLHLHQQGTAVFPSPRQLPPVRGRLMGREDRLAALDHIRAAEDQGTPIAVITGIGGVGKTTLSAHWLARLAEHYPDGQLYADVGAAGDKDVASPAVVLRGWLHALGYGPALPGGVQELAGLWRSATATREFALLIDGATSAAQVRPLLPGGTGSLVVVTGRWQLSELATAGARMCRLPPLSPTAAVQLLADSAGEGRLDPDTAEARRIAVACAGVPLALVMAGAVLAADPHRRPADLAAALERKPHTTLSTHTAEGIFAVTAAAQEIYESLPQHTRRVYRLCALLPTTDLDPDTVAAAANLPRAEAEHALGLLTGAHLLDSRAPQEGRPDSYTWATQLVHRHAQQCAQEEDTAEERQVATRRACEWFLATASAAQKLLTPVQATMERTYRHPLPEPPAFPDQAAALAWLVAHQHNLLPVIRHTRDAQWHNLTWQLVDALWPLFLRIQPYEEWIAAHRLGLDAARAAEHPAAERRMLTSGAIGLAAAGHNDEAIRWYQQTLEKAIAAGHVHDRGQSLLGIGGCHTNMGRPQKAEPFLREAIAVWDSSGYRRGVGLALITLGEGALHTGQLNTAIDHLTAAHAILVEHGDGYDADRVAAWLGYARALSGDHEAGRLLLEQALFAFRAAGSARWQAHTLEWLGHISALTGDNDTARHRWQQAADLFDTVRPAVAARVRERLTTLTGQADGSGEARV</sequence>
<dbReference type="PANTHER" id="PTHR47691:SF3">
    <property type="entry name" value="HTH-TYPE TRANSCRIPTIONAL REGULATOR RV0890C-RELATED"/>
    <property type="match status" value="1"/>
</dbReference>
<dbReference type="SUPFAM" id="SSF48452">
    <property type="entry name" value="TPR-like"/>
    <property type="match status" value="1"/>
</dbReference>
<proteinExistence type="predicted"/>
<dbReference type="SUPFAM" id="SSF52540">
    <property type="entry name" value="P-loop containing nucleoside triphosphate hydrolases"/>
    <property type="match status" value="1"/>
</dbReference>
<keyword evidence="2" id="KW-1185">Reference proteome</keyword>
<accession>A0A1I1U6E9</accession>
<gene>
    <name evidence="1" type="ORF">SAMN05421773_12261</name>
</gene>
<evidence type="ECO:0008006" key="3">
    <source>
        <dbReference type="Google" id="ProtNLM"/>
    </source>
</evidence>
<dbReference type="Gene3D" id="1.25.40.10">
    <property type="entry name" value="Tetratricopeptide repeat domain"/>
    <property type="match status" value="2"/>
</dbReference>
<organism evidence="1 2">
    <name type="scientific">Streptomyces aidingensis</name>
    <dbReference type="NCBI Taxonomy" id="910347"/>
    <lineage>
        <taxon>Bacteria</taxon>
        <taxon>Bacillati</taxon>
        <taxon>Actinomycetota</taxon>
        <taxon>Actinomycetes</taxon>
        <taxon>Kitasatosporales</taxon>
        <taxon>Streptomycetaceae</taxon>
        <taxon>Streptomyces</taxon>
    </lineage>
</organism>
<dbReference type="AlphaFoldDB" id="A0A1I1U6E9"/>
<protein>
    <recommendedName>
        <fullName evidence="3">Tetratricopeptide repeat-containing protein</fullName>
    </recommendedName>
</protein>
<dbReference type="Pfam" id="PF13424">
    <property type="entry name" value="TPR_12"/>
    <property type="match status" value="1"/>
</dbReference>